<organism evidence="2 3">
    <name type="scientific">Pterulicium gracile</name>
    <dbReference type="NCBI Taxonomy" id="1884261"/>
    <lineage>
        <taxon>Eukaryota</taxon>
        <taxon>Fungi</taxon>
        <taxon>Dikarya</taxon>
        <taxon>Basidiomycota</taxon>
        <taxon>Agaricomycotina</taxon>
        <taxon>Agaricomycetes</taxon>
        <taxon>Agaricomycetidae</taxon>
        <taxon>Agaricales</taxon>
        <taxon>Pleurotineae</taxon>
        <taxon>Pterulaceae</taxon>
        <taxon>Pterulicium</taxon>
    </lineage>
</organism>
<name>A0A5C3PZJ5_9AGAR</name>
<gene>
    <name evidence="2" type="ORF">BDV98DRAFT_587370</name>
</gene>
<evidence type="ECO:0000313" key="2">
    <source>
        <dbReference type="EMBL" id="TFK95062.1"/>
    </source>
</evidence>
<evidence type="ECO:0000313" key="3">
    <source>
        <dbReference type="Proteomes" id="UP000305067"/>
    </source>
</evidence>
<dbReference type="AlphaFoldDB" id="A0A5C3PZJ5"/>
<sequence length="143" mass="15508">MTDQLCRLDKAIKAIPMTEDLKHCWAAPNEGTGWPSSADGMHVMGSQKKPKPNTSTQDGYSGGDNRARRSRVIAPTNAPPNPSTALLHHGDNLASLSLNALARYHKEELKALGALWNLKPGHFGGNHGFAEDILDAYHEETLS</sequence>
<dbReference type="Proteomes" id="UP000305067">
    <property type="component" value="Unassembled WGS sequence"/>
</dbReference>
<dbReference type="EMBL" id="ML178996">
    <property type="protein sequence ID" value="TFK95062.1"/>
    <property type="molecule type" value="Genomic_DNA"/>
</dbReference>
<keyword evidence="3" id="KW-1185">Reference proteome</keyword>
<accession>A0A5C3PZJ5</accession>
<protein>
    <submittedName>
        <fullName evidence="2">Uncharacterized protein</fullName>
    </submittedName>
</protein>
<proteinExistence type="predicted"/>
<reference evidence="2 3" key="1">
    <citation type="journal article" date="2019" name="Nat. Ecol. Evol.">
        <title>Megaphylogeny resolves global patterns of mushroom evolution.</title>
        <authorList>
            <person name="Varga T."/>
            <person name="Krizsan K."/>
            <person name="Foldi C."/>
            <person name="Dima B."/>
            <person name="Sanchez-Garcia M."/>
            <person name="Sanchez-Ramirez S."/>
            <person name="Szollosi G.J."/>
            <person name="Szarkandi J.G."/>
            <person name="Papp V."/>
            <person name="Albert L."/>
            <person name="Andreopoulos W."/>
            <person name="Angelini C."/>
            <person name="Antonin V."/>
            <person name="Barry K.W."/>
            <person name="Bougher N.L."/>
            <person name="Buchanan P."/>
            <person name="Buyck B."/>
            <person name="Bense V."/>
            <person name="Catcheside P."/>
            <person name="Chovatia M."/>
            <person name="Cooper J."/>
            <person name="Damon W."/>
            <person name="Desjardin D."/>
            <person name="Finy P."/>
            <person name="Geml J."/>
            <person name="Haridas S."/>
            <person name="Hughes K."/>
            <person name="Justo A."/>
            <person name="Karasinski D."/>
            <person name="Kautmanova I."/>
            <person name="Kiss B."/>
            <person name="Kocsube S."/>
            <person name="Kotiranta H."/>
            <person name="LaButti K.M."/>
            <person name="Lechner B.E."/>
            <person name="Liimatainen K."/>
            <person name="Lipzen A."/>
            <person name="Lukacs Z."/>
            <person name="Mihaltcheva S."/>
            <person name="Morgado L.N."/>
            <person name="Niskanen T."/>
            <person name="Noordeloos M.E."/>
            <person name="Ohm R.A."/>
            <person name="Ortiz-Santana B."/>
            <person name="Ovrebo C."/>
            <person name="Racz N."/>
            <person name="Riley R."/>
            <person name="Savchenko A."/>
            <person name="Shiryaev A."/>
            <person name="Soop K."/>
            <person name="Spirin V."/>
            <person name="Szebenyi C."/>
            <person name="Tomsovsky M."/>
            <person name="Tulloss R.E."/>
            <person name="Uehling J."/>
            <person name="Grigoriev I.V."/>
            <person name="Vagvolgyi C."/>
            <person name="Papp T."/>
            <person name="Martin F.M."/>
            <person name="Miettinen O."/>
            <person name="Hibbett D.S."/>
            <person name="Nagy L.G."/>
        </authorList>
    </citation>
    <scope>NUCLEOTIDE SEQUENCE [LARGE SCALE GENOMIC DNA]</scope>
    <source>
        <strain evidence="2 3">CBS 309.79</strain>
    </source>
</reference>
<evidence type="ECO:0000256" key="1">
    <source>
        <dbReference type="SAM" id="MobiDB-lite"/>
    </source>
</evidence>
<feature type="region of interest" description="Disordered" evidence="1">
    <location>
        <begin position="35"/>
        <end position="84"/>
    </location>
</feature>